<reference evidence="3" key="1">
    <citation type="journal article" date="2022" name="bioRxiv">
        <title>Sequencing and chromosome-scale assembly of the giantPleurodeles waltlgenome.</title>
        <authorList>
            <person name="Brown T."/>
            <person name="Elewa A."/>
            <person name="Iarovenko S."/>
            <person name="Subramanian E."/>
            <person name="Araus A.J."/>
            <person name="Petzold A."/>
            <person name="Susuki M."/>
            <person name="Suzuki K.-i.T."/>
            <person name="Hayashi T."/>
            <person name="Toyoda A."/>
            <person name="Oliveira C."/>
            <person name="Osipova E."/>
            <person name="Leigh N.D."/>
            <person name="Simon A."/>
            <person name="Yun M.H."/>
        </authorList>
    </citation>
    <scope>NUCLEOTIDE SEQUENCE</scope>
    <source>
        <strain evidence="3">20211129_DDA</strain>
        <tissue evidence="3">Liver</tissue>
    </source>
</reference>
<feature type="region of interest" description="Disordered" evidence="1">
    <location>
        <begin position="60"/>
        <end position="89"/>
    </location>
</feature>
<proteinExistence type="predicted"/>
<organism evidence="3 4">
    <name type="scientific">Pleurodeles waltl</name>
    <name type="common">Iberian ribbed newt</name>
    <dbReference type="NCBI Taxonomy" id="8319"/>
    <lineage>
        <taxon>Eukaryota</taxon>
        <taxon>Metazoa</taxon>
        <taxon>Chordata</taxon>
        <taxon>Craniata</taxon>
        <taxon>Vertebrata</taxon>
        <taxon>Euteleostomi</taxon>
        <taxon>Amphibia</taxon>
        <taxon>Batrachia</taxon>
        <taxon>Caudata</taxon>
        <taxon>Salamandroidea</taxon>
        <taxon>Salamandridae</taxon>
        <taxon>Pleurodelinae</taxon>
        <taxon>Pleurodeles</taxon>
    </lineage>
</organism>
<sequence>MSHGFGVSSPVNFTGGAGSHIFFLLNIFFILVFTDTGNCGKRSQDGLISPQPCPRIQQADNASVRNTHARRRPCPVFLKSPRNTNSASK</sequence>
<evidence type="ECO:0000313" key="3">
    <source>
        <dbReference type="EMBL" id="KAJ1088381.1"/>
    </source>
</evidence>
<evidence type="ECO:0000256" key="1">
    <source>
        <dbReference type="SAM" id="MobiDB-lite"/>
    </source>
</evidence>
<keyword evidence="2" id="KW-0472">Membrane</keyword>
<name>A0AAV7L9S8_PLEWA</name>
<keyword evidence="2" id="KW-0812">Transmembrane</keyword>
<accession>A0AAV7L9S8</accession>
<keyword evidence="2" id="KW-1133">Transmembrane helix</keyword>
<feature type="transmembrane region" description="Helical" evidence="2">
    <location>
        <begin position="12"/>
        <end position="33"/>
    </location>
</feature>
<dbReference type="AlphaFoldDB" id="A0AAV7L9S8"/>
<keyword evidence="4" id="KW-1185">Reference proteome</keyword>
<comment type="caution">
    <text evidence="3">The sequence shown here is derived from an EMBL/GenBank/DDBJ whole genome shotgun (WGS) entry which is preliminary data.</text>
</comment>
<protein>
    <submittedName>
        <fullName evidence="3">Uncharacterized protein</fullName>
    </submittedName>
</protein>
<evidence type="ECO:0000256" key="2">
    <source>
        <dbReference type="SAM" id="Phobius"/>
    </source>
</evidence>
<dbReference type="EMBL" id="JANPWB010000015">
    <property type="protein sequence ID" value="KAJ1088381.1"/>
    <property type="molecule type" value="Genomic_DNA"/>
</dbReference>
<evidence type="ECO:0000313" key="4">
    <source>
        <dbReference type="Proteomes" id="UP001066276"/>
    </source>
</evidence>
<gene>
    <name evidence="3" type="ORF">NDU88_001538</name>
</gene>
<dbReference type="Proteomes" id="UP001066276">
    <property type="component" value="Chromosome 11"/>
</dbReference>